<organism evidence="1 2">
    <name type="scientific">Fusarium acutatum</name>
    <dbReference type="NCBI Taxonomy" id="78861"/>
    <lineage>
        <taxon>Eukaryota</taxon>
        <taxon>Fungi</taxon>
        <taxon>Dikarya</taxon>
        <taxon>Ascomycota</taxon>
        <taxon>Pezizomycotina</taxon>
        <taxon>Sordariomycetes</taxon>
        <taxon>Hypocreomycetidae</taxon>
        <taxon>Hypocreales</taxon>
        <taxon>Nectriaceae</taxon>
        <taxon>Fusarium</taxon>
        <taxon>Fusarium fujikuroi species complex</taxon>
    </lineage>
</organism>
<name>A0A8H4NKL3_9HYPO</name>
<evidence type="ECO:0000313" key="1">
    <source>
        <dbReference type="EMBL" id="KAF4420146.1"/>
    </source>
</evidence>
<dbReference type="AlphaFoldDB" id="A0A8H4NKL3"/>
<evidence type="ECO:0000313" key="2">
    <source>
        <dbReference type="Proteomes" id="UP000536711"/>
    </source>
</evidence>
<proteinExistence type="predicted"/>
<accession>A0A8H4NKL3</accession>
<dbReference type="Proteomes" id="UP000536711">
    <property type="component" value="Unassembled WGS sequence"/>
</dbReference>
<gene>
    <name evidence="1" type="ORF">FACUT_11311</name>
</gene>
<dbReference type="OrthoDB" id="2504919at2759"/>
<dbReference type="EMBL" id="JAADJF010000375">
    <property type="protein sequence ID" value="KAF4420146.1"/>
    <property type="molecule type" value="Genomic_DNA"/>
</dbReference>
<reference evidence="1 2" key="1">
    <citation type="submission" date="2020-01" db="EMBL/GenBank/DDBJ databases">
        <title>Identification and distribution of gene clusters putatively required for synthesis of sphingolipid metabolism inhibitors in phylogenetically diverse species of the filamentous fungus Fusarium.</title>
        <authorList>
            <person name="Kim H.-S."/>
            <person name="Busman M."/>
            <person name="Brown D.W."/>
            <person name="Divon H."/>
            <person name="Uhlig S."/>
            <person name="Proctor R.H."/>
        </authorList>
    </citation>
    <scope>NUCLEOTIDE SEQUENCE [LARGE SCALE GENOMIC DNA]</scope>
    <source>
        <strain evidence="1 2">NRRL 13308</strain>
    </source>
</reference>
<protein>
    <submittedName>
        <fullName evidence="1">Heterokaryon incompatibility (Het-6OR allele)</fullName>
    </submittedName>
</protein>
<sequence length="214" mass="24893">MHRFDNRPTWRDKILFHKILEDLHPARKQLYVDLMICASPLAHFADGKVMFAPGYTEPWKQQQISAAKALQRNPREGPYFLSMILHDSEAELLDDQIPSWVPRWNTFDKMSTRPVTLISTNEYHILSLTGWKYDTVTWVSSGLEFVDLQGDLEDWKPHLGEKNTLPIESVWLQRLDKTSVPPEEFIGAFSLTLARGRPASDDHVDDLLLYYKRL</sequence>
<keyword evidence="2" id="KW-1185">Reference proteome</keyword>
<comment type="caution">
    <text evidence="1">The sequence shown here is derived from an EMBL/GenBank/DDBJ whole genome shotgun (WGS) entry which is preliminary data.</text>
</comment>